<dbReference type="PANTHER" id="PTHR24223">
    <property type="entry name" value="ATP-BINDING CASSETTE SUB-FAMILY C"/>
    <property type="match status" value="1"/>
</dbReference>
<evidence type="ECO:0000256" key="8">
    <source>
        <dbReference type="ARBA" id="ARBA00022989"/>
    </source>
</evidence>
<evidence type="ECO:0000256" key="4">
    <source>
        <dbReference type="ARBA" id="ARBA00022692"/>
    </source>
</evidence>
<dbReference type="PANTHER" id="PTHR24223:SF443">
    <property type="entry name" value="MULTIDRUG-RESISTANCE LIKE PROTEIN 1, ISOFORM I"/>
    <property type="match status" value="1"/>
</dbReference>
<keyword evidence="8 10" id="KW-1133">Transmembrane helix</keyword>
<organism evidence="13 15">
    <name type="scientific">Didymodactylos carnosus</name>
    <dbReference type="NCBI Taxonomy" id="1234261"/>
    <lineage>
        <taxon>Eukaryota</taxon>
        <taxon>Metazoa</taxon>
        <taxon>Spiralia</taxon>
        <taxon>Gnathifera</taxon>
        <taxon>Rotifera</taxon>
        <taxon>Eurotatoria</taxon>
        <taxon>Bdelloidea</taxon>
        <taxon>Philodinida</taxon>
        <taxon>Philodinidae</taxon>
        <taxon>Didymodactylos</taxon>
    </lineage>
</organism>
<keyword evidence="4 10" id="KW-0812">Transmembrane</keyword>
<feature type="transmembrane region" description="Helical" evidence="10">
    <location>
        <begin position="382"/>
        <end position="408"/>
    </location>
</feature>
<dbReference type="SMART" id="SM00382">
    <property type="entry name" value="AAA"/>
    <property type="match status" value="2"/>
</dbReference>
<name>A0A813W837_9BILA</name>
<dbReference type="CDD" id="cd03250">
    <property type="entry name" value="ABCC_MRP_domain1"/>
    <property type="match status" value="1"/>
</dbReference>
<dbReference type="InterPro" id="IPR027417">
    <property type="entry name" value="P-loop_NTPase"/>
</dbReference>
<dbReference type="InterPro" id="IPR017871">
    <property type="entry name" value="ABC_transporter-like_CS"/>
</dbReference>
<feature type="transmembrane region" description="Helical" evidence="10">
    <location>
        <begin position="119"/>
        <end position="139"/>
    </location>
</feature>
<accession>A0A813W837</accession>
<dbReference type="Gene3D" id="1.20.1560.10">
    <property type="entry name" value="ABC transporter type 1, transmembrane domain"/>
    <property type="match status" value="2"/>
</dbReference>
<dbReference type="InterPro" id="IPR003439">
    <property type="entry name" value="ABC_transporter-like_ATP-bd"/>
</dbReference>
<dbReference type="PROSITE" id="PS50929">
    <property type="entry name" value="ABC_TM1F"/>
    <property type="match status" value="2"/>
</dbReference>
<feature type="transmembrane region" description="Helical" evidence="10">
    <location>
        <begin position="838"/>
        <end position="858"/>
    </location>
</feature>
<dbReference type="Proteomes" id="UP000681722">
    <property type="component" value="Unassembled WGS sequence"/>
</dbReference>
<comment type="caution">
    <text evidence="13">The sequence shown here is derived from an EMBL/GenBank/DDBJ whole genome shotgun (WGS) entry which is preliminary data.</text>
</comment>
<dbReference type="PROSITE" id="PS50893">
    <property type="entry name" value="ABC_TRANSPORTER_2"/>
    <property type="match status" value="2"/>
</dbReference>
<dbReference type="CDD" id="cd18595">
    <property type="entry name" value="ABC_6TM_MRP1_2_3_6_D1_like"/>
    <property type="match status" value="1"/>
</dbReference>
<feature type="transmembrane region" description="Helical" evidence="10">
    <location>
        <begin position="917"/>
        <end position="950"/>
    </location>
</feature>
<feature type="transmembrane region" description="Helical" evidence="10">
    <location>
        <begin position="85"/>
        <end position="107"/>
    </location>
</feature>
<dbReference type="PROSITE" id="PS01121">
    <property type="entry name" value="CASPASE_HIS"/>
    <property type="match status" value="1"/>
</dbReference>
<feature type="transmembrane region" description="Helical" evidence="10">
    <location>
        <begin position="12"/>
        <end position="32"/>
    </location>
</feature>
<dbReference type="CDD" id="cd18603">
    <property type="entry name" value="ABC_6TM_MRP1_2_3_6_D2_like"/>
    <property type="match status" value="1"/>
</dbReference>
<evidence type="ECO:0000256" key="9">
    <source>
        <dbReference type="ARBA" id="ARBA00023136"/>
    </source>
</evidence>
<evidence type="ECO:0000313" key="14">
    <source>
        <dbReference type="EMBL" id="CAF3641802.1"/>
    </source>
</evidence>
<dbReference type="Gene3D" id="3.40.50.300">
    <property type="entry name" value="P-loop containing nucleotide triphosphate hydrolases"/>
    <property type="match status" value="2"/>
</dbReference>
<dbReference type="Pfam" id="PF00005">
    <property type="entry name" value="ABC_tran"/>
    <property type="match status" value="2"/>
</dbReference>
<dbReference type="InterPro" id="IPR050173">
    <property type="entry name" value="ABC_transporter_C-like"/>
</dbReference>
<dbReference type="InterPro" id="IPR036640">
    <property type="entry name" value="ABC1_TM_sf"/>
</dbReference>
<evidence type="ECO:0000256" key="6">
    <source>
        <dbReference type="ARBA" id="ARBA00022741"/>
    </source>
</evidence>
<keyword evidence="7" id="KW-0067">ATP-binding</keyword>
<keyword evidence="5" id="KW-0677">Repeat</keyword>
<evidence type="ECO:0000256" key="2">
    <source>
        <dbReference type="ARBA" id="ARBA00009726"/>
    </source>
</evidence>
<evidence type="ECO:0000256" key="7">
    <source>
        <dbReference type="ARBA" id="ARBA00022840"/>
    </source>
</evidence>
<feature type="transmembrane region" description="Helical" evidence="10">
    <location>
        <begin position="221"/>
        <end position="241"/>
    </location>
</feature>
<comment type="subcellular location">
    <subcellularLocation>
        <location evidence="1">Vacuole membrane</location>
        <topology evidence="1">Multi-pass membrane protein</topology>
    </subcellularLocation>
</comment>
<feature type="transmembrane region" description="Helical" evidence="10">
    <location>
        <begin position="790"/>
        <end position="818"/>
    </location>
</feature>
<dbReference type="SUPFAM" id="SSF52540">
    <property type="entry name" value="P-loop containing nucleoside triphosphate hydrolases"/>
    <property type="match status" value="2"/>
</dbReference>
<gene>
    <name evidence="13" type="ORF">GPM918_LOCUS6231</name>
    <name evidence="14" type="ORF">SRO942_LOCUS6231</name>
</gene>
<feature type="domain" description="ABC transmembrane type-1" evidence="12">
    <location>
        <begin position="797"/>
        <end position="1075"/>
    </location>
</feature>
<dbReference type="GO" id="GO:0016887">
    <property type="term" value="F:ATP hydrolysis activity"/>
    <property type="evidence" value="ECO:0007669"/>
    <property type="project" value="InterPro"/>
</dbReference>
<dbReference type="CDD" id="cd03244">
    <property type="entry name" value="ABCC_MRP_domain2"/>
    <property type="match status" value="1"/>
</dbReference>
<feature type="transmembrane region" description="Helical" evidence="10">
    <location>
        <begin position="420"/>
        <end position="446"/>
    </location>
</feature>
<proteinExistence type="inferred from homology"/>
<keyword evidence="6" id="KW-0547">Nucleotide-binding</keyword>
<feature type="transmembrane region" description="Helical" evidence="10">
    <location>
        <begin position="52"/>
        <end position="73"/>
    </location>
</feature>
<dbReference type="InterPro" id="IPR011527">
    <property type="entry name" value="ABC1_TM_dom"/>
</dbReference>
<dbReference type="OrthoDB" id="6500128at2759"/>
<evidence type="ECO:0000313" key="13">
    <source>
        <dbReference type="EMBL" id="CAF0854059.1"/>
    </source>
</evidence>
<evidence type="ECO:0000259" key="12">
    <source>
        <dbReference type="PROSITE" id="PS50929"/>
    </source>
</evidence>
<evidence type="ECO:0000256" key="1">
    <source>
        <dbReference type="ARBA" id="ARBA00004128"/>
    </source>
</evidence>
<evidence type="ECO:0000313" key="15">
    <source>
        <dbReference type="Proteomes" id="UP000663829"/>
    </source>
</evidence>
<protein>
    <submittedName>
        <fullName evidence="13">Uncharacterized protein</fullName>
    </submittedName>
</protein>
<evidence type="ECO:0000256" key="10">
    <source>
        <dbReference type="SAM" id="Phobius"/>
    </source>
</evidence>
<dbReference type="FunFam" id="3.40.50.300:FF:000074">
    <property type="entry name" value="Multidrug resistance-associated protein 5 isoform 1"/>
    <property type="match status" value="1"/>
</dbReference>
<reference evidence="13" key="1">
    <citation type="submission" date="2021-02" db="EMBL/GenBank/DDBJ databases">
        <authorList>
            <person name="Nowell W R."/>
        </authorList>
    </citation>
    <scope>NUCLEOTIDE SEQUENCE</scope>
</reference>
<dbReference type="InterPro" id="IPR016129">
    <property type="entry name" value="Caspase_his_AS"/>
</dbReference>
<dbReference type="FunFam" id="1.20.1560.10:FF:000010">
    <property type="entry name" value="Multidrug resistance-associated ABC transporter"/>
    <property type="match status" value="1"/>
</dbReference>
<dbReference type="SUPFAM" id="SSF90123">
    <property type="entry name" value="ABC transporter transmembrane region"/>
    <property type="match status" value="2"/>
</dbReference>
<feature type="domain" description="ABC transporter" evidence="11">
    <location>
        <begin position="481"/>
        <end position="707"/>
    </location>
</feature>
<dbReference type="GO" id="GO:0005524">
    <property type="term" value="F:ATP binding"/>
    <property type="evidence" value="ECO:0007669"/>
    <property type="project" value="UniProtKB-KW"/>
</dbReference>
<evidence type="ECO:0000256" key="5">
    <source>
        <dbReference type="ARBA" id="ARBA00022737"/>
    </source>
</evidence>
<evidence type="ECO:0000256" key="3">
    <source>
        <dbReference type="ARBA" id="ARBA00022448"/>
    </source>
</evidence>
<feature type="transmembrane region" description="Helical" evidence="10">
    <location>
        <begin position="322"/>
        <end position="344"/>
    </location>
</feature>
<keyword evidence="15" id="KW-1185">Reference proteome</keyword>
<comment type="similarity">
    <text evidence="2">Belongs to the ABC transporter superfamily. ABCC family. Conjugate transporter (TC 3.A.1.208) subfamily.</text>
</comment>
<feature type="domain" description="ABC transmembrane type-1" evidence="12">
    <location>
        <begin position="202"/>
        <end position="447"/>
    </location>
</feature>
<evidence type="ECO:0000259" key="11">
    <source>
        <dbReference type="PROSITE" id="PS50893"/>
    </source>
</evidence>
<feature type="domain" description="ABC transporter" evidence="11">
    <location>
        <begin position="1112"/>
        <end position="1346"/>
    </location>
</feature>
<dbReference type="Proteomes" id="UP000663829">
    <property type="component" value="Unassembled WGS sequence"/>
</dbReference>
<sequence length="1359" mass="152396">MLWKKRKIQPEPLKISILFATKCISASLYILVQILRVMYYFLPSRSITQEQGFVTFITPILVIITVLHGLWLMNNERTKGMFCSGLLFSFWLLSTVAIIPDLVIYTIEFKRDRFLLKELARVWIQFSLSLLLFIANCFAEPHDFRKTSGKNICPELYVSFPSRITFWWVTKVVIRGYKRPLIEDDCWDLHLSEKAVNVVEKLQYYWNRKLLNFIHNPSQPVWLGIFYACLLGLVVFAQTLFSQASFHRQFVVGLRFRSAITGIVYRKSLKLSNSSKQTTTTGEIVNLMTIDAQCFQQLAFHIHDLWSGPVQITLALYLLYNLMGYSIIPGVVLLLSMIPINILMQRMQKTLMVLKLYAWEPAFIHRISDIREKELLCIRKKAIVGAISALIGTFTPILICITTFAVYVLSNKNNVLDPSIAFVAVSLLHLLRVPLVALPGIIANIADALVSDERISKFLSNEEIDEEAVQRVSCSDDENVIRIENGSFLWTSNEQRGLILKNINMCIRKGSLCAIVGSVGSGKSSILSSILGEMNKVEGQVIVNGRVAYVPQHAWIMNSTLRENILFGKDLNDKEYMQVIDSCALKQDLDMLPHGDQTEIGEKGINLSGGQKQRVSLARGIYNDADLYLLDDPLSAVDAHVGNHIFRHVIGPKGLLAGKTRLLVTHGITHLHKCDEIIVVSNGEIVDHGTYTDLMNTSKILKELVHGHVISDKANKRSDSEPKTPVSPNIEDIIRFPEGDVQNAKIPTEQYQGQSIPPEVDNEEKRKLIKKEQLETGSVKFTVFAVYFRACGIIMCLLIFAFFCLTSTASLSANIWLSKWTDDAGNEQNNTGLRIKGLIIYSSLGIAQGSLTFIMQLFSRLSAYQAGKKLHYAILNGVLRAPMSFFDTTPLGRIVNRFSRDIDSVDSSLPNSLSSALTTMVSVVVTMIILVYGSYFSIIALIPLSILFFFIQYQKAPGMFCGPCLANLAAKSVLIETIQGLSNIRAYNVQQRFINLSDYLLDKNQSCYLTSCLTNRWLAFRLEAIANLLTLLTSLFGVLMRNQLSAGTVGLTITYAMQTAQSLNFIVRVTSEIETNIVSVERINEYSQLETEAPWEIQDSKPPSNWPSNGEIQFVHLSTRYREGLELVLNDLTIDVQAGEKIGIIGRTGSGKSSLCIALFRMVEPTQGKIIIDNIDITQIGLHDVRLKITIIPQDAVIFAGTLRFNLDPFETYTDEEIWNVLELAHLKNRASTLENGLSYQLAEGGENLSAGEKQLLCLARALLRKSKIFVLDEATAAIDMETDRLIQQTIRSAFKDATVLTIAHRLHTILDSTRILVLSHGRQVEYDKPIVLASNPKSAFSKLLSDAGISPSELHKMI</sequence>
<keyword evidence="9 10" id="KW-0472">Membrane</keyword>
<dbReference type="EMBL" id="CAJOBC010000949">
    <property type="protein sequence ID" value="CAF3641802.1"/>
    <property type="molecule type" value="Genomic_DNA"/>
</dbReference>
<dbReference type="EMBL" id="CAJNOQ010000949">
    <property type="protein sequence ID" value="CAF0854059.1"/>
    <property type="molecule type" value="Genomic_DNA"/>
</dbReference>
<dbReference type="InterPro" id="IPR003593">
    <property type="entry name" value="AAA+_ATPase"/>
</dbReference>
<dbReference type="PROSITE" id="PS00211">
    <property type="entry name" value="ABC_TRANSPORTER_1"/>
    <property type="match status" value="2"/>
</dbReference>
<keyword evidence="3" id="KW-0813">Transport</keyword>
<dbReference type="Pfam" id="PF00664">
    <property type="entry name" value="ABC_membrane"/>
    <property type="match status" value="3"/>
</dbReference>
<dbReference type="FunFam" id="3.40.50.300:FF:000997">
    <property type="entry name" value="Multidrug resistance-associated protein 1"/>
    <property type="match status" value="1"/>
</dbReference>
<dbReference type="GO" id="GO:0140359">
    <property type="term" value="F:ABC-type transporter activity"/>
    <property type="evidence" value="ECO:0007669"/>
    <property type="project" value="InterPro"/>
</dbReference>
<dbReference type="GO" id="GO:0005774">
    <property type="term" value="C:vacuolar membrane"/>
    <property type="evidence" value="ECO:0007669"/>
    <property type="project" value="UniProtKB-SubCell"/>
</dbReference>